<dbReference type="OrthoDB" id="8583477at2759"/>
<dbReference type="Proteomes" id="UP000525416">
    <property type="component" value="Unassembled WGS sequence"/>
</dbReference>
<protein>
    <submittedName>
        <fullName evidence="9">NRN1A protein</fullName>
    </submittedName>
</protein>
<keyword evidence="7" id="KW-0325">Glycoprotein</keyword>
<dbReference type="GO" id="GO:0098552">
    <property type="term" value="C:side of membrane"/>
    <property type="evidence" value="ECO:0007669"/>
    <property type="project" value="UniProtKB-KW"/>
</dbReference>
<proteinExistence type="inferred from homology"/>
<dbReference type="GO" id="GO:1990138">
    <property type="term" value="P:neuron projection extension"/>
    <property type="evidence" value="ECO:0007669"/>
    <property type="project" value="TreeGrafter"/>
</dbReference>
<dbReference type="GO" id="GO:0005886">
    <property type="term" value="C:plasma membrane"/>
    <property type="evidence" value="ECO:0007669"/>
    <property type="project" value="UniProtKB-SubCell"/>
</dbReference>
<sequence>RYWDEFHTCALTALWECQKEAVAVWEMLRRESQKIKFQGSLFDLCSRSMTQS</sequence>
<evidence type="ECO:0000256" key="7">
    <source>
        <dbReference type="ARBA" id="ARBA00023180"/>
    </source>
</evidence>
<dbReference type="InterPro" id="IPR026144">
    <property type="entry name" value="Neuritin_fam"/>
</dbReference>
<keyword evidence="3" id="KW-1003">Cell membrane</keyword>
<evidence type="ECO:0000256" key="2">
    <source>
        <dbReference type="ARBA" id="ARBA00008377"/>
    </source>
</evidence>
<evidence type="ECO:0000256" key="3">
    <source>
        <dbReference type="ARBA" id="ARBA00022475"/>
    </source>
</evidence>
<organism evidence="9 10">
    <name type="scientific">Rynchops niger</name>
    <name type="common">Black skimmer</name>
    <dbReference type="NCBI Taxonomy" id="227184"/>
    <lineage>
        <taxon>Eukaryota</taxon>
        <taxon>Metazoa</taxon>
        <taxon>Chordata</taxon>
        <taxon>Craniata</taxon>
        <taxon>Vertebrata</taxon>
        <taxon>Euteleostomi</taxon>
        <taxon>Archelosauria</taxon>
        <taxon>Archosauria</taxon>
        <taxon>Dinosauria</taxon>
        <taxon>Saurischia</taxon>
        <taxon>Theropoda</taxon>
        <taxon>Coelurosauria</taxon>
        <taxon>Aves</taxon>
        <taxon>Neognathae</taxon>
        <taxon>Neoaves</taxon>
        <taxon>Charadriiformes</taxon>
        <taxon>Laridae</taxon>
        <taxon>Rynchops</taxon>
    </lineage>
</organism>
<evidence type="ECO:0000256" key="6">
    <source>
        <dbReference type="ARBA" id="ARBA00023136"/>
    </source>
</evidence>
<dbReference type="AlphaFoldDB" id="A0A7L1KCR7"/>
<evidence type="ECO:0000256" key="4">
    <source>
        <dbReference type="ARBA" id="ARBA00022622"/>
    </source>
</evidence>
<evidence type="ECO:0000256" key="8">
    <source>
        <dbReference type="ARBA" id="ARBA00023288"/>
    </source>
</evidence>
<evidence type="ECO:0000256" key="1">
    <source>
        <dbReference type="ARBA" id="ARBA00004609"/>
    </source>
</evidence>
<comment type="similarity">
    <text evidence="2">Belongs to the neuritin family.</text>
</comment>
<reference evidence="9 10" key="1">
    <citation type="submission" date="2019-09" db="EMBL/GenBank/DDBJ databases">
        <title>Bird 10,000 Genomes (B10K) Project - Family phase.</title>
        <authorList>
            <person name="Zhang G."/>
        </authorList>
    </citation>
    <scope>NUCLEOTIDE SEQUENCE [LARGE SCALE GENOMIC DNA]</scope>
    <source>
        <strain evidence="9">B10K-DU-002-16</strain>
        <tissue evidence="9">Muscle</tissue>
    </source>
</reference>
<keyword evidence="5" id="KW-0732">Signal</keyword>
<keyword evidence="6" id="KW-0472">Membrane</keyword>
<comment type="subcellular location">
    <subcellularLocation>
        <location evidence="1">Cell membrane</location>
        <topology evidence="1">Lipid-anchor</topology>
        <topology evidence="1">GPI-anchor</topology>
    </subcellularLocation>
</comment>
<dbReference type="EMBL" id="VXBH01008848">
    <property type="protein sequence ID" value="NXN60794.1"/>
    <property type="molecule type" value="Genomic_DNA"/>
</dbReference>
<evidence type="ECO:0000256" key="5">
    <source>
        <dbReference type="ARBA" id="ARBA00022729"/>
    </source>
</evidence>
<evidence type="ECO:0000313" key="9">
    <source>
        <dbReference type="EMBL" id="NXN60794.1"/>
    </source>
</evidence>
<gene>
    <name evidence="9" type="primary">Nrn1a</name>
    <name evidence="9" type="ORF">RYNNIG_R02448</name>
</gene>
<dbReference type="PANTHER" id="PTHR15902:SF5">
    <property type="entry name" value="NEURITIN"/>
    <property type="match status" value="1"/>
</dbReference>
<keyword evidence="4" id="KW-0336">GPI-anchor</keyword>
<keyword evidence="10" id="KW-1185">Reference proteome</keyword>
<dbReference type="Pfam" id="PF15056">
    <property type="entry name" value="NRN1"/>
    <property type="match status" value="1"/>
</dbReference>
<comment type="caution">
    <text evidence="9">The sequence shown here is derived from an EMBL/GenBank/DDBJ whole genome shotgun (WGS) entry which is preliminary data.</text>
</comment>
<name>A0A7L1KCR7_RYNNI</name>
<feature type="non-terminal residue" evidence="9">
    <location>
        <position position="1"/>
    </location>
</feature>
<feature type="non-terminal residue" evidence="9">
    <location>
        <position position="52"/>
    </location>
</feature>
<evidence type="ECO:0000313" key="10">
    <source>
        <dbReference type="Proteomes" id="UP000525416"/>
    </source>
</evidence>
<accession>A0A7L1KCR7</accession>
<dbReference type="PANTHER" id="PTHR15902">
    <property type="entry name" value="NEURITIN-RELATED"/>
    <property type="match status" value="1"/>
</dbReference>
<keyword evidence="8" id="KW-0449">Lipoprotein</keyword>